<evidence type="ECO:0000256" key="3">
    <source>
        <dbReference type="ARBA" id="ARBA00022840"/>
    </source>
</evidence>
<organism evidence="7 8">
    <name type="scientific">Deinococcus petrolearius</name>
    <dbReference type="NCBI Taxonomy" id="1751295"/>
    <lineage>
        <taxon>Bacteria</taxon>
        <taxon>Thermotogati</taxon>
        <taxon>Deinococcota</taxon>
        <taxon>Deinococci</taxon>
        <taxon>Deinococcales</taxon>
        <taxon>Deinococcaceae</taxon>
        <taxon>Deinococcus</taxon>
    </lineage>
</organism>
<dbReference type="InterPro" id="IPR027417">
    <property type="entry name" value="P-loop_NTPase"/>
</dbReference>
<evidence type="ECO:0000256" key="5">
    <source>
        <dbReference type="SAM" id="MobiDB-lite"/>
    </source>
</evidence>
<dbReference type="NCBIfam" id="NF010068">
    <property type="entry name" value="PRK13548.1"/>
    <property type="match status" value="1"/>
</dbReference>
<dbReference type="PROSITE" id="PS50893">
    <property type="entry name" value="ABC_TRANSPORTER_2"/>
    <property type="match status" value="1"/>
</dbReference>
<accession>A0ABW1DNN5</accession>
<dbReference type="PANTHER" id="PTHR42794">
    <property type="entry name" value="HEMIN IMPORT ATP-BINDING PROTEIN HMUV"/>
    <property type="match status" value="1"/>
</dbReference>
<dbReference type="EMBL" id="JBHSOH010000044">
    <property type="protein sequence ID" value="MFC5850257.1"/>
    <property type="molecule type" value="Genomic_DNA"/>
</dbReference>
<feature type="region of interest" description="Disordered" evidence="5">
    <location>
        <begin position="1"/>
        <end position="35"/>
    </location>
</feature>
<proteinExistence type="predicted"/>
<evidence type="ECO:0000256" key="2">
    <source>
        <dbReference type="ARBA" id="ARBA00022741"/>
    </source>
</evidence>
<keyword evidence="3 7" id="KW-0067">ATP-binding</keyword>
<keyword evidence="1" id="KW-0813">Transport</keyword>
<dbReference type="GO" id="GO:0005524">
    <property type="term" value="F:ATP binding"/>
    <property type="evidence" value="ECO:0007669"/>
    <property type="project" value="UniProtKB-KW"/>
</dbReference>
<dbReference type="Gene3D" id="3.40.50.300">
    <property type="entry name" value="P-loop containing nucleotide triphosphate hydrolases"/>
    <property type="match status" value="1"/>
</dbReference>
<dbReference type="PANTHER" id="PTHR42794:SF1">
    <property type="entry name" value="HEMIN IMPORT ATP-BINDING PROTEIN HMUV"/>
    <property type="match status" value="1"/>
</dbReference>
<evidence type="ECO:0000256" key="1">
    <source>
        <dbReference type="ARBA" id="ARBA00022448"/>
    </source>
</evidence>
<name>A0ABW1DNN5_9DEIO</name>
<dbReference type="RefSeq" id="WP_380052226.1">
    <property type="nucleotide sequence ID" value="NZ_JBHSOH010000044.1"/>
</dbReference>
<evidence type="ECO:0000313" key="8">
    <source>
        <dbReference type="Proteomes" id="UP001595979"/>
    </source>
</evidence>
<evidence type="ECO:0000259" key="6">
    <source>
        <dbReference type="PROSITE" id="PS50893"/>
    </source>
</evidence>
<protein>
    <submittedName>
        <fullName evidence="7">Heme ABC transporter ATP-binding protein</fullName>
    </submittedName>
</protein>
<keyword evidence="2" id="KW-0547">Nucleotide-binding</keyword>
<dbReference type="CDD" id="cd03214">
    <property type="entry name" value="ABC_Iron-Siderophores_B12_Hemin"/>
    <property type="match status" value="1"/>
</dbReference>
<keyword evidence="8" id="KW-1185">Reference proteome</keyword>
<comment type="caution">
    <text evidence="7">The sequence shown here is derived from an EMBL/GenBank/DDBJ whole genome shotgun (WGS) entry which is preliminary data.</text>
</comment>
<dbReference type="Pfam" id="PF00005">
    <property type="entry name" value="ABC_tran"/>
    <property type="match status" value="1"/>
</dbReference>
<feature type="domain" description="ABC transporter" evidence="6">
    <location>
        <begin position="38"/>
        <end position="275"/>
    </location>
</feature>
<evidence type="ECO:0000256" key="4">
    <source>
        <dbReference type="ARBA" id="ARBA00022967"/>
    </source>
</evidence>
<dbReference type="Proteomes" id="UP001595979">
    <property type="component" value="Unassembled WGS sequence"/>
</dbReference>
<dbReference type="SMART" id="SM00382">
    <property type="entry name" value="AAA"/>
    <property type="match status" value="1"/>
</dbReference>
<gene>
    <name evidence="7" type="ORF">ACFPQ6_18360</name>
</gene>
<keyword evidence="4" id="KW-1278">Translocase</keyword>
<dbReference type="InterPro" id="IPR003593">
    <property type="entry name" value="AAA+_ATPase"/>
</dbReference>
<sequence length="293" mass="31278">MTPERRWLRNRRPGRPGRGAGAGPHAEAPAQPSPDPVIRVSELSYSVAGRHLLREVGFSLTRGELLVVLGRNGAGKSTLLAHLTGELGRRGVELFGQPLAQLAPAQAARRRAVLPQSTPVPFASEVLDIVLLGRIPHATRETQRDRDVAAACLARVGLAGYEARNIQTLSGGEQQRVHLARTLAQLQGEDLTADRALLLDEPTASLDLAHQHGALRLARELCAEGVGVIAVLHDLNLAAQYADRVLILADGAVIACGPPAEALTREHIRAAYGHEVAVMRHPCLDCLLVVSAT</sequence>
<dbReference type="InterPro" id="IPR003439">
    <property type="entry name" value="ABC_transporter-like_ATP-bd"/>
</dbReference>
<reference evidence="8" key="1">
    <citation type="journal article" date="2019" name="Int. J. Syst. Evol. Microbiol.">
        <title>The Global Catalogue of Microorganisms (GCM) 10K type strain sequencing project: providing services to taxonomists for standard genome sequencing and annotation.</title>
        <authorList>
            <consortium name="The Broad Institute Genomics Platform"/>
            <consortium name="The Broad Institute Genome Sequencing Center for Infectious Disease"/>
            <person name="Wu L."/>
            <person name="Ma J."/>
        </authorList>
    </citation>
    <scope>NUCLEOTIDE SEQUENCE [LARGE SCALE GENOMIC DNA]</scope>
    <source>
        <strain evidence="8">CGMCC 1.15053</strain>
    </source>
</reference>
<evidence type="ECO:0000313" key="7">
    <source>
        <dbReference type="EMBL" id="MFC5850257.1"/>
    </source>
</evidence>
<dbReference type="SUPFAM" id="SSF52540">
    <property type="entry name" value="P-loop containing nucleoside triphosphate hydrolases"/>
    <property type="match status" value="1"/>
</dbReference>